<protein>
    <submittedName>
        <fullName evidence="3">Uncharacterized protein</fullName>
    </submittedName>
</protein>
<evidence type="ECO:0000256" key="2">
    <source>
        <dbReference type="SAM" id="SignalP"/>
    </source>
</evidence>
<gene>
    <name evidence="3" type="ORF">BASA50_009574</name>
</gene>
<feature type="region of interest" description="Disordered" evidence="1">
    <location>
        <begin position="51"/>
        <end position="137"/>
    </location>
</feature>
<reference evidence="3 4" key="1">
    <citation type="submission" date="2021-02" db="EMBL/GenBank/DDBJ databases">
        <title>Variation within the Batrachochytrium salamandrivorans European outbreak.</title>
        <authorList>
            <person name="Kelly M."/>
            <person name="Pasmans F."/>
            <person name="Shea T.P."/>
            <person name="Munoz J.F."/>
            <person name="Carranza S."/>
            <person name="Cuomo C.A."/>
            <person name="Martel A."/>
        </authorList>
    </citation>
    <scope>NUCLEOTIDE SEQUENCE [LARGE SCALE GENOMIC DNA]</scope>
    <source>
        <strain evidence="3 4">AMFP18/2</strain>
    </source>
</reference>
<proteinExistence type="predicted"/>
<feature type="chain" id="PRO_5045396233" evidence="2">
    <location>
        <begin position="20"/>
        <end position="163"/>
    </location>
</feature>
<feature type="signal peptide" evidence="2">
    <location>
        <begin position="1"/>
        <end position="19"/>
    </location>
</feature>
<evidence type="ECO:0000313" key="3">
    <source>
        <dbReference type="EMBL" id="KAH6590161.1"/>
    </source>
</evidence>
<accession>A0ABQ8F0X6</accession>
<dbReference type="EMBL" id="JAFCIX010000436">
    <property type="protein sequence ID" value="KAH6590161.1"/>
    <property type="molecule type" value="Genomic_DNA"/>
</dbReference>
<keyword evidence="4" id="KW-1185">Reference proteome</keyword>
<evidence type="ECO:0000313" key="4">
    <source>
        <dbReference type="Proteomes" id="UP001648503"/>
    </source>
</evidence>
<dbReference type="Proteomes" id="UP001648503">
    <property type="component" value="Unassembled WGS sequence"/>
</dbReference>
<keyword evidence="2" id="KW-0732">Signal</keyword>
<feature type="compositionally biased region" description="Low complexity" evidence="1">
    <location>
        <begin position="72"/>
        <end position="115"/>
    </location>
</feature>
<evidence type="ECO:0000256" key="1">
    <source>
        <dbReference type="SAM" id="MobiDB-lite"/>
    </source>
</evidence>
<name>A0ABQ8F0X6_9FUNG</name>
<sequence>MCNPLHLLSALTVILAVNGAVIPVVNNPIHDDVVLESRSVLPESHEVHMERRAPGYGTPGSFWGSQGPSMNPQGQSWGPQGQSWGPQGQAWRPQGQSWGPQGQSWGPQGQSWGPQRPFMNPQGPLMGPLGPIKPPSVISAQQLRGTPGLLSSNFGTTGGQFPR</sequence>
<organism evidence="3 4">
    <name type="scientific">Batrachochytrium salamandrivorans</name>
    <dbReference type="NCBI Taxonomy" id="1357716"/>
    <lineage>
        <taxon>Eukaryota</taxon>
        <taxon>Fungi</taxon>
        <taxon>Fungi incertae sedis</taxon>
        <taxon>Chytridiomycota</taxon>
        <taxon>Chytridiomycota incertae sedis</taxon>
        <taxon>Chytridiomycetes</taxon>
        <taxon>Rhizophydiales</taxon>
        <taxon>Rhizophydiales incertae sedis</taxon>
        <taxon>Batrachochytrium</taxon>
    </lineage>
</organism>
<comment type="caution">
    <text evidence="3">The sequence shown here is derived from an EMBL/GenBank/DDBJ whole genome shotgun (WGS) entry which is preliminary data.</text>
</comment>